<dbReference type="AlphaFoldDB" id="A0A3D9V4M3"/>
<keyword evidence="5 8" id="KW-0812">Transmembrane</keyword>
<dbReference type="GO" id="GO:0005886">
    <property type="term" value="C:plasma membrane"/>
    <property type="evidence" value="ECO:0007669"/>
    <property type="project" value="UniProtKB-SubCell"/>
</dbReference>
<dbReference type="PANTHER" id="PTHR34979:SF1">
    <property type="entry name" value="INNER MEMBRANE PROTEIN YGAZ"/>
    <property type="match status" value="1"/>
</dbReference>
<dbReference type="OrthoDB" id="5195391at2"/>
<keyword evidence="6 8" id="KW-1133">Transmembrane helix</keyword>
<organism evidence="9 10">
    <name type="scientific">Thermasporomyces composti</name>
    <dbReference type="NCBI Taxonomy" id="696763"/>
    <lineage>
        <taxon>Bacteria</taxon>
        <taxon>Bacillati</taxon>
        <taxon>Actinomycetota</taxon>
        <taxon>Actinomycetes</taxon>
        <taxon>Propionibacteriales</taxon>
        <taxon>Nocardioidaceae</taxon>
        <taxon>Thermasporomyces</taxon>
    </lineage>
</organism>
<evidence type="ECO:0000256" key="8">
    <source>
        <dbReference type="SAM" id="Phobius"/>
    </source>
</evidence>
<dbReference type="PANTHER" id="PTHR34979">
    <property type="entry name" value="INNER MEMBRANE PROTEIN YGAZ"/>
    <property type="match status" value="1"/>
</dbReference>
<keyword evidence="10" id="KW-1185">Reference proteome</keyword>
<evidence type="ECO:0000256" key="5">
    <source>
        <dbReference type="ARBA" id="ARBA00022692"/>
    </source>
</evidence>
<sequence>MPRMTDLDTQTVPTDARRAVIRDAAAIGVATGAYGVSYGAIGIAAGLSVAQTCALSLLAFTGASQFAFVGVVGGGGALVSAVATALLLGTRNAFYGLRLTSLLDPRGLRRLLTAHVVIDETTAMAVGRRTPELARLGFWATAIILFSLWNLGTLIGALAGSALGDPRVYGFDAAAPAAFLALLRPQLASRRAGAVAIAAALIAIALVPLVPVGVPVLLAGAAAVVAGLWRATNATVEENR</sequence>
<protein>
    <submittedName>
        <fullName evidence="9">4-azaleucine resistance transporter AzlC</fullName>
    </submittedName>
</protein>
<evidence type="ECO:0000256" key="6">
    <source>
        <dbReference type="ARBA" id="ARBA00022989"/>
    </source>
</evidence>
<keyword evidence="7 8" id="KW-0472">Membrane</keyword>
<evidence type="ECO:0000313" key="9">
    <source>
        <dbReference type="EMBL" id="REF35140.1"/>
    </source>
</evidence>
<accession>A0A3D9V4M3</accession>
<feature type="transmembrane region" description="Helical" evidence="8">
    <location>
        <begin position="66"/>
        <end position="88"/>
    </location>
</feature>
<comment type="similarity">
    <text evidence="2">Belongs to the AzlC family.</text>
</comment>
<dbReference type="InterPro" id="IPR011606">
    <property type="entry name" value="Brnchd-chn_aa_trnsp_permease"/>
</dbReference>
<comment type="subcellular location">
    <subcellularLocation>
        <location evidence="1">Cell membrane</location>
        <topology evidence="1">Multi-pass membrane protein</topology>
    </subcellularLocation>
</comment>
<evidence type="ECO:0000313" key="10">
    <source>
        <dbReference type="Proteomes" id="UP000256485"/>
    </source>
</evidence>
<comment type="caution">
    <text evidence="9">The sequence shown here is derived from an EMBL/GenBank/DDBJ whole genome shotgun (WGS) entry which is preliminary data.</text>
</comment>
<dbReference type="EMBL" id="QTUC01000001">
    <property type="protein sequence ID" value="REF35140.1"/>
    <property type="molecule type" value="Genomic_DNA"/>
</dbReference>
<evidence type="ECO:0000256" key="3">
    <source>
        <dbReference type="ARBA" id="ARBA00022448"/>
    </source>
</evidence>
<evidence type="ECO:0000256" key="7">
    <source>
        <dbReference type="ARBA" id="ARBA00023136"/>
    </source>
</evidence>
<dbReference type="GO" id="GO:1903785">
    <property type="term" value="P:L-valine transmembrane transport"/>
    <property type="evidence" value="ECO:0007669"/>
    <property type="project" value="TreeGrafter"/>
</dbReference>
<feature type="transmembrane region" description="Helical" evidence="8">
    <location>
        <begin position="136"/>
        <end position="160"/>
    </location>
</feature>
<keyword evidence="3" id="KW-0813">Transport</keyword>
<feature type="transmembrane region" description="Helical" evidence="8">
    <location>
        <begin position="195"/>
        <end position="228"/>
    </location>
</feature>
<evidence type="ECO:0000256" key="2">
    <source>
        <dbReference type="ARBA" id="ARBA00010735"/>
    </source>
</evidence>
<reference evidence="9 10" key="1">
    <citation type="submission" date="2018-08" db="EMBL/GenBank/DDBJ databases">
        <title>Sequencing the genomes of 1000 actinobacteria strains.</title>
        <authorList>
            <person name="Klenk H.-P."/>
        </authorList>
    </citation>
    <scope>NUCLEOTIDE SEQUENCE [LARGE SCALE GENOMIC DNA]</scope>
    <source>
        <strain evidence="9 10">DSM 22891</strain>
    </source>
</reference>
<proteinExistence type="inferred from homology"/>
<dbReference type="Pfam" id="PF03591">
    <property type="entry name" value="AzlC"/>
    <property type="match status" value="1"/>
</dbReference>
<keyword evidence="4" id="KW-1003">Cell membrane</keyword>
<evidence type="ECO:0000256" key="4">
    <source>
        <dbReference type="ARBA" id="ARBA00022475"/>
    </source>
</evidence>
<name>A0A3D9V4M3_THECX</name>
<dbReference type="Proteomes" id="UP000256485">
    <property type="component" value="Unassembled WGS sequence"/>
</dbReference>
<gene>
    <name evidence="9" type="ORF">DFJ64_0511</name>
</gene>
<evidence type="ECO:0000256" key="1">
    <source>
        <dbReference type="ARBA" id="ARBA00004651"/>
    </source>
</evidence>